<dbReference type="SUPFAM" id="SSF53649">
    <property type="entry name" value="Alkaline phosphatase-like"/>
    <property type="match status" value="1"/>
</dbReference>
<dbReference type="CDD" id="cd16015">
    <property type="entry name" value="LTA_synthase"/>
    <property type="match status" value="1"/>
</dbReference>
<evidence type="ECO:0000256" key="4">
    <source>
        <dbReference type="ARBA" id="ARBA00022692"/>
    </source>
</evidence>
<dbReference type="InterPro" id="IPR017850">
    <property type="entry name" value="Alkaline_phosphatase_core_sf"/>
</dbReference>
<accession>A0A2T3FJK4</accession>
<dbReference type="PANTHER" id="PTHR47371">
    <property type="entry name" value="LIPOTEICHOIC ACID SYNTHASE"/>
    <property type="match status" value="1"/>
</dbReference>
<dbReference type="EMBL" id="PYLP01000036">
    <property type="protein sequence ID" value="PST35466.1"/>
    <property type="molecule type" value="Genomic_DNA"/>
</dbReference>
<keyword evidence="6 7" id="KW-0472">Membrane</keyword>
<dbReference type="InterPro" id="IPR000917">
    <property type="entry name" value="Sulfatase_N"/>
</dbReference>
<evidence type="ECO:0000256" key="5">
    <source>
        <dbReference type="ARBA" id="ARBA00022989"/>
    </source>
</evidence>
<proteinExistence type="predicted"/>
<keyword evidence="4 7" id="KW-0812">Transmembrane</keyword>
<comment type="pathway">
    <text evidence="2">Cell wall biogenesis; lipoteichoic acid biosynthesis.</text>
</comment>
<organism evidence="9 10">
    <name type="scientific">Faecalibacillus faecis</name>
    <dbReference type="NCBI Taxonomy" id="1982628"/>
    <lineage>
        <taxon>Bacteria</taxon>
        <taxon>Bacillati</taxon>
        <taxon>Bacillota</taxon>
        <taxon>Erysipelotrichia</taxon>
        <taxon>Erysipelotrichales</taxon>
        <taxon>Coprobacillaceae</taxon>
        <taxon>Faecalibacillus</taxon>
    </lineage>
</organism>
<protein>
    <submittedName>
        <fullName evidence="9">LTA synthase family protein</fullName>
    </submittedName>
</protein>
<keyword evidence="10" id="KW-1185">Reference proteome</keyword>
<evidence type="ECO:0000256" key="3">
    <source>
        <dbReference type="ARBA" id="ARBA00022475"/>
    </source>
</evidence>
<gene>
    <name evidence="9" type="ORF">C7U55_13045</name>
</gene>
<comment type="subcellular location">
    <subcellularLocation>
        <location evidence="1">Cell membrane</location>
        <topology evidence="1">Multi-pass membrane protein</topology>
    </subcellularLocation>
</comment>
<dbReference type="Proteomes" id="UP000241201">
    <property type="component" value="Unassembled WGS sequence"/>
</dbReference>
<evidence type="ECO:0000256" key="6">
    <source>
        <dbReference type="ARBA" id="ARBA00023136"/>
    </source>
</evidence>
<dbReference type="Pfam" id="PF00884">
    <property type="entry name" value="Sulfatase"/>
    <property type="match status" value="1"/>
</dbReference>
<dbReference type="InterPro" id="IPR050448">
    <property type="entry name" value="OpgB/LTA_synthase_biosynth"/>
</dbReference>
<evidence type="ECO:0000256" key="2">
    <source>
        <dbReference type="ARBA" id="ARBA00004936"/>
    </source>
</evidence>
<evidence type="ECO:0000256" key="7">
    <source>
        <dbReference type="SAM" id="Phobius"/>
    </source>
</evidence>
<feature type="domain" description="Sulfatase N-terminal" evidence="8">
    <location>
        <begin position="135"/>
        <end position="426"/>
    </location>
</feature>
<dbReference type="GeneID" id="77472002"/>
<evidence type="ECO:0000313" key="9">
    <source>
        <dbReference type="EMBL" id="PST35466.1"/>
    </source>
</evidence>
<comment type="caution">
    <text evidence="9">The sequence shown here is derived from an EMBL/GenBank/DDBJ whole genome shotgun (WGS) entry which is preliminary data.</text>
</comment>
<name>A0A2T3FJK4_9FIRM</name>
<evidence type="ECO:0000256" key="1">
    <source>
        <dbReference type="ARBA" id="ARBA00004651"/>
    </source>
</evidence>
<dbReference type="AlphaFoldDB" id="A0A2T3FJK4"/>
<evidence type="ECO:0000313" key="10">
    <source>
        <dbReference type="Proteomes" id="UP000241201"/>
    </source>
</evidence>
<dbReference type="RefSeq" id="WP_106988924.1">
    <property type="nucleotide sequence ID" value="NZ_PYLP01000036.1"/>
</dbReference>
<feature type="transmembrane region" description="Helical" evidence="7">
    <location>
        <begin position="51"/>
        <end position="71"/>
    </location>
</feature>
<evidence type="ECO:0000259" key="8">
    <source>
        <dbReference type="Pfam" id="PF00884"/>
    </source>
</evidence>
<feature type="transmembrane region" description="Helical" evidence="7">
    <location>
        <begin position="83"/>
        <end position="104"/>
    </location>
</feature>
<dbReference type="GO" id="GO:0005886">
    <property type="term" value="C:plasma membrane"/>
    <property type="evidence" value="ECO:0007669"/>
    <property type="project" value="UniProtKB-SubCell"/>
</dbReference>
<dbReference type="PANTHER" id="PTHR47371:SF3">
    <property type="entry name" value="PHOSPHOGLYCEROL TRANSFERASE I"/>
    <property type="match status" value="1"/>
</dbReference>
<keyword evidence="3" id="KW-1003">Cell membrane</keyword>
<dbReference type="Gene3D" id="3.40.720.10">
    <property type="entry name" value="Alkaline Phosphatase, subunit A"/>
    <property type="match status" value="1"/>
</dbReference>
<reference evidence="10" key="1">
    <citation type="submission" date="2018-03" db="EMBL/GenBank/DDBJ databases">
        <title>Lachnoclostridium SNUG30370 gen.nov., sp.nov., isolated from human faeces.</title>
        <authorList>
            <person name="Seo B."/>
            <person name="Jeon K."/>
            <person name="Ko G."/>
        </authorList>
    </citation>
    <scope>NUCLEOTIDE SEQUENCE [LARGE SCALE GENOMIC DNA]</scope>
    <source>
        <strain evidence="10">SNUG30370</strain>
    </source>
</reference>
<sequence length="477" mass="55366">MSLIIILFIVMLVIFSILWGNRTFSVKTLNQMFYHMVVPCDGTDDGIFKDWFINCFPPAFITTVIGSVLLYKTPFVFLFDYQGICITVLILGTLFYALINYQIITYVFDMVRTSKLYEEHYVDPKNVELDFKEKRNLIHVYLESVENTYLSKEQGGQEENNYIKELGELANENINFSHTDKIGGSYTIEGTQWTIASMVGQEAGIPLLFPLSKDKYDEHSSFLSGCYTLGEILESQGYQNRILMGSDANFGCTSNFYKQHGNFKIEDTTSLKEEGRLPQDYHVFWGFEDKKVFEFAKEDLNEMAKSKQPFYMELVTIDTHTPDGYVCEECKHEYESQYANVISCQSRQVEAFVRWCQKQDWYENTTIVITGDHKSMSEKFFKHLDKNYLRTPYNCFINSAVEPIQPKNRKFAIFDFYPTILASLGVQIKGEHLGLGTNLFSNEKTLLEKYGVKKINSEVTKYSNFYRKVLINKQKNV</sequence>
<keyword evidence="5 7" id="KW-1133">Transmembrane helix</keyword>